<organism evidence="1 2">
    <name type="scientific">Tenacibaculum vairaonense</name>
    <dbReference type="NCBI Taxonomy" id="3137860"/>
    <lineage>
        <taxon>Bacteria</taxon>
        <taxon>Pseudomonadati</taxon>
        <taxon>Bacteroidota</taxon>
        <taxon>Flavobacteriia</taxon>
        <taxon>Flavobacteriales</taxon>
        <taxon>Flavobacteriaceae</taxon>
        <taxon>Tenacibaculum</taxon>
    </lineage>
</organism>
<proteinExistence type="predicted"/>
<sequence length="505" mass="60195">MKELHAIISSLSTEEQQQFIYFLEKRNKRKHAKNIDLFKLALKGETDTHFICNHLYGKLNKAAFYVLKQRLYESLIDFVASYKLQGENSIDMQIVKYLLAARDFLLHKNYKIAYKVLDKAEKLAIEYQLFTILSEIYHTKIQYAYALPSINLKEVISAFKANQKNHFLEEELNIVYAKIKHTLKNIQQSKTSITIDFNEIINTIFTEHDINIDNALSFKSLYQLVSIFNISAFVSKNYLTFESFLIETYKILKNKKEKDKQLFYHIRVLFLIANTLFRNKKFKESTAYLQLMYSYMETGKKKYYSNFKLPYNLLLALNLNYTNQQQEAISLLERNIEKKHSDIKTLLDAQLSLIMFYFQANELKKAKQLHTSFYHSDNWYIEKNGIEWTIKKNLIEILLQLELQNIDLFESRLLSFKRKYYEYLQSIKETRVITYLNLVELYYKNPQIVTSKDFYKKVENSFDFIGAKQEDIFVMSFYAWLKGKMIQKPIFKVTLDLIKEAQNNF</sequence>
<accession>A0ABP1FJI4</accession>
<gene>
    <name evidence="1" type="ORF">T190115A13A_90069</name>
</gene>
<dbReference type="EMBL" id="CAXJRC010000046">
    <property type="protein sequence ID" value="CAL2108723.1"/>
    <property type="molecule type" value="Genomic_DNA"/>
</dbReference>
<dbReference type="Proteomes" id="UP001497602">
    <property type="component" value="Unassembled WGS sequence"/>
</dbReference>
<evidence type="ECO:0000313" key="2">
    <source>
        <dbReference type="Proteomes" id="UP001497602"/>
    </source>
</evidence>
<protein>
    <recommendedName>
        <fullName evidence="3">ATP-dependent nuclease subunit B</fullName>
    </recommendedName>
</protein>
<keyword evidence="2" id="KW-1185">Reference proteome</keyword>
<dbReference type="RefSeq" id="WP_348740323.1">
    <property type="nucleotide sequence ID" value="NZ_CAXJRC010000046.1"/>
</dbReference>
<evidence type="ECO:0008006" key="3">
    <source>
        <dbReference type="Google" id="ProtNLM"/>
    </source>
</evidence>
<comment type="caution">
    <text evidence="1">The sequence shown here is derived from an EMBL/GenBank/DDBJ whole genome shotgun (WGS) entry which is preliminary data.</text>
</comment>
<evidence type="ECO:0000313" key="1">
    <source>
        <dbReference type="EMBL" id="CAL2108723.1"/>
    </source>
</evidence>
<reference evidence="1 2" key="1">
    <citation type="submission" date="2024-05" db="EMBL/GenBank/DDBJ databases">
        <authorList>
            <person name="Duchaud E."/>
        </authorList>
    </citation>
    <scope>NUCLEOTIDE SEQUENCE [LARGE SCALE GENOMIC DNA]</scope>
    <source>
        <strain evidence="1">Ena-SAMPLE-TAB-13-05-2024-13:56:06:370-140305</strain>
    </source>
</reference>
<name>A0ABP1FJI4_9FLAO</name>